<evidence type="ECO:0000256" key="2">
    <source>
        <dbReference type="ARBA" id="ARBA00022692"/>
    </source>
</evidence>
<evidence type="ECO:0000256" key="1">
    <source>
        <dbReference type="ARBA" id="ARBA00004141"/>
    </source>
</evidence>
<evidence type="ECO:0000256" key="5">
    <source>
        <dbReference type="SAM" id="Phobius"/>
    </source>
</evidence>
<keyword evidence="7" id="KW-1185">Reference proteome</keyword>
<proteinExistence type="predicted"/>
<feature type="transmembrane region" description="Helical" evidence="5">
    <location>
        <begin position="184"/>
        <end position="208"/>
    </location>
</feature>
<evidence type="ECO:0000256" key="4">
    <source>
        <dbReference type="ARBA" id="ARBA00023136"/>
    </source>
</evidence>
<keyword evidence="3 5" id="KW-1133">Transmembrane helix</keyword>
<dbReference type="Proteomes" id="UP001597296">
    <property type="component" value="Unassembled WGS sequence"/>
</dbReference>
<feature type="transmembrane region" description="Helical" evidence="5">
    <location>
        <begin position="60"/>
        <end position="86"/>
    </location>
</feature>
<name>A0ABW5C9V3_9PROT</name>
<accession>A0ABW5C9V3</accession>
<evidence type="ECO:0000313" key="6">
    <source>
        <dbReference type="EMBL" id="MFD2232742.1"/>
    </source>
</evidence>
<comment type="caution">
    <text evidence="6">The sequence shown here is derived from an EMBL/GenBank/DDBJ whole genome shotgun (WGS) entry which is preliminary data.</text>
</comment>
<keyword evidence="4 5" id="KW-0472">Membrane</keyword>
<dbReference type="Pfam" id="PF07264">
    <property type="entry name" value="EI24"/>
    <property type="match status" value="1"/>
</dbReference>
<gene>
    <name evidence="6" type="ORF">ACFSNB_02865</name>
</gene>
<dbReference type="RefSeq" id="WP_377314326.1">
    <property type="nucleotide sequence ID" value="NZ_JBHUIY010000003.1"/>
</dbReference>
<dbReference type="InterPro" id="IPR059112">
    <property type="entry name" value="CysZ/EI24"/>
</dbReference>
<feature type="transmembrane region" description="Helical" evidence="5">
    <location>
        <begin position="119"/>
        <end position="150"/>
    </location>
</feature>
<dbReference type="EMBL" id="JBHUIY010000003">
    <property type="protein sequence ID" value="MFD2232742.1"/>
    <property type="molecule type" value="Genomic_DNA"/>
</dbReference>
<feature type="transmembrane region" description="Helical" evidence="5">
    <location>
        <begin position="25"/>
        <end position="48"/>
    </location>
</feature>
<evidence type="ECO:0000256" key="3">
    <source>
        <dbReference type="ARBA" id="ARBA00022989"/>
    </source>
</evidence>
<protein>
    <submittedName>
        <fullName evidence="6">EI24 domain-containing protein</fullName>
    </submittedName>
</protein>
<evidence type="ECO:0000313" key="7">
    <source>
        <dbReference type="Proteomes" id="UP001597296"/>
    </source>
</evidence>
<sequence>MISALWKAFAQLGDPGLSRVLRRGVLAALACWIALAGGATVAIHYFHFFDSGWADVGTGAALGLVAWLVPALFFSALATFVMSFFLDEIADAVEARHYPGLPPARVQPWREILAGSTRFLVVMVVVTLLAAPLYLALLLVGLGLILNYLVNGYLLGREYFELVASRRLTPDQVRAQLHLHLGRLWLAGAVINLLFQIPLLNLAAPVLATAFMVHLDRALPPAPPPERVPA</sequence>
<organism evidence="6 7">
    <name type="scientific">Phaeospirillum tilakii</name>
    <dbReference type="NCBI Taxonomy" id="741673"/>
    <lineage>
        <taxon>Bacteria</taxon>
        <taxon>Pseudomonadati</taxon>
        <taxon>Pseudomonadota</taxon>
        <taxon>Alphaproteobacteria</taxon>
        <taxon>Rhodospirillales</taxon>
        <taxon>Rhodospirillaceae</taxon>
        <taxon>Phaeospirillum</taxon>
    </lineage>
</organism>
<keyword evidence="2 5" id="KW-0812">Transmembrane</keyword>
<reference evidence="7" key="1">
    <citation type="journal article" date="2019" name="Int. J. Syst. Evol. Microbiol.">
        <title>The Global Catalogue of Microorganisms (GCM) 10K type strain sequencing project: providing services to taxonomists for standard genome sequencing and annotation.</title>
        <authorList>
            <consortium name="The Broad Institute Genomics Platform"/>
            <consortium name="The Broad Institute Genome Sequencing Center for Infectious Disease"/>
            <person name="Wu L."/>
            <person name="Ma J."/>
        </authorList>
    </citation>
    <scope>NUCLEOTIDE SEQUENCE [LARGE SCALE GENOMIC DNA]</scope>
    <source>
        <strain evidence="7">KCTC 15012</strain>
    </source>
</reference>
<comment type="subcellular location">
    <subcellularLocation>
        <location evidence="1">Membrane</location>
        <topology evidence="1">Multi-pass membrane protein</topology>
    </subcellularLocation>
</comment>